<accession>A0ACC3CUA2</accession>
<evidence type="ECO:0000313" key="1">
    <source>
        <dbReference type="EMBL" id="KAK3044592.1"/>
    </source>
</evidence>
<organism evidence="1 2">
    <name type="scientific">Coniosporium uncinatum</name>
    <dbReference type="NCBI Taxonomy" id="93489"/>
    <lineage>
        <taxon>Eukaryota</taxon>
        <taxon>Fungi</taxon>
        <taxon>Dikarya</taxon>
        <taxon>Ascomycota</taxon>
        <taxon>Pezizomycotina</taxon>
        <taxon>Dothideomycetes</taxon>
        <taxon>Dothideomycetes incertae sedis</taxon>
        <taxon>Coniosporium</taxon>
    </lineage>
</organism>
<protein>
    <submittedName>
        <fullName evidence="1">Uncharacterized protein</fullName>
    </submittedName>
</protein>
<comment type="caution">
    <text evidence="1">The sequence shown here is derived from an EMBL/GenBank/DDBJ whole genome shotgun (WGS) entry which is preliminary data.</text>
</comment>
<reference evidence="1" key="1">
    <citation type="submission" date="2024-09" db="EMBL/GenBank/DDBJ databases">
        <title>Black Yeasts Isolated from many extreme environments.</title>
        <authorList>
            <person name="Coleine C."/>
            <person name="Stajich J.E."/>
            <person name="Selbmann L."/>
        </authorList>
    </citation>
    <scope>NUCLEOTIDE SEQUENCE</scope>
    <source>
        <strain evidence="1">CCFEE 5737</strain>
    </source>
</reference>
<name>A0ACC3CUA2_9PEZI</name>
<gene>
    <name evidence="1" type="ORF">LTS18_000861</name>
</gene>
<sequence length="370" mass="42289">MHFEYIASELITEIFLHCVSISDVLALSSTCHRFRHIFNSSKKLPILEHAAELQYGPLQDAVQLLTQNASQPAHLVRSVPFTFSLLRQIVHVGSIAERWADIYPFKKWKHNFEDRRLLTNLERYRFRRALYRLWLYSRAFHAPSHRRETRMLTLIITERADLLHNFTTPELAEMADVHAVLRDVIHSNICPSNGTIARKFKKRYPDGESHNQLLFNIHLNYPPPPPAAPFLNSGFHNPSALANHYSPHGFHAPSSSAAASSKYLTQRYTHTATHEVGAEGWGDDIPHYYVVEDMLKLDPEQILWLKECAPLRAQVEDFIRGLPGGREWFDNNGETWGQTMEWVLRGRGEDVGEVLGAVAEGELGVAVVED</sequence>
<proteinExistence type="predicted"/>
<dbReference type="Proteomes" id="UP001186974">
    <property type="component" value="Unassembled WGS sequence"/>
</dbReference>
<evidence type="ECO:0000313" key="2">
    <source>
        <dbReference type="Proteomes" id="UP001186974"/>
    </source>
</evidence>
<keyword evidence="2" id="KW-1185">Reference proteome</keyword>
<dbReference type="EMBL" id="JAWDJW010011733">
    <property type="protein sequence ID" value="KAK3044592.1"/>
    <property type="molecule type" value="Genomic_DNA"/>
</dbReference>